<dbReference type="AlphaFoldDB" id="A0A9P6T3H6"/>
<dbReference type="GO" id="GO:0006631">
    <property type="term" value="P:fatty acid metabolic process"/>
    <property type="evidence" value="ECO:0007669"/>
    <property type="project" value="TreeGrafter"/>
</dbReference>
<feature type="compositionally biased region" description="Polar residues" evidence="1">
    <location>
        <begin position="19"/>
        <end position="33"/>
    </location>
</feature>
<dbReference type="InterPro" id="IPR032870">
    <property type="entry name" value="ALKBH7-like"/>
</dbReference>
<sequence>MSELERDLFGSSDSDSESEVPNTTSRFNGHNEQIQDTMELENDPIFQSIMSSHEDEEQAQTSLETIPLLSKTNPLPRHEPHPYIRGLCLHTNVLSHEDQARLMAQITEKNFFKAGLQNQAMCFGQRDLAWLDWLEERMFVAGVLAEPYCSDQWTKRIPLFDQSIMNLYYPGDGIKPHVDLARFEDGIVIISLLSAINMDFYPALNPMTPEDPPGGKTDHQSNNTADISHGGKRQEEQPQRVPSYTFRLEPGSIISIQGPARYEWEHGIKETMQDKLLDGELPFTIFIATTNMSVQVDNPTMVQHSYQMMPGEMNLSYAGPTDHPVTQPHYESTHHQHHSTYVDETAADEDSEFEDAQDALEAPSYYTQGETDEYSNIASRPDSELEDEYEHERQVTQEQQQQHYVQSIPDPPAEEIIKLVDTIPHVDLAEELEKIKARLGVLVSNRQADMESEIAALQEVGLIQ</sequence>
<organism evidence="3 4">
    <name type="scientific">Entomortierella chlamydospora</name>
    <dbReference type="NCBI Taxonomy" id="101097"/>
    <lineage>
        <taxon>Eukaryota</taxon>
        <taxon>Fungi</taxon>
        <taxon>Fungi incertae sedis</taxon>
        <taxon>Mucoromycota</taxon>
        <taxon>Mortierellomycotina</taxon>
        <taxon>Mortierellomycetes</taxon>
        <taxon>Mortierellales</taxon>
        <taxon>Mortierellaceae</taxon>
        <taxon>Entomortierella</taxon>
    </lineage>
</organism>
<feature type="compositionally biased region" description="Polar residues" evidence="1">
    <location>
        <begin position="365"/>
        <end position="378"/>
    </location>
</feature>
<reference evidence="3" key="1">
    <citation type="journal article" date="2020" name="Fungal Divers.">
        <title>Resolving the Mortierellaceae phylogeny through synthesis of multi-gene phylogenetics and phylogenomics.</title>
        <authorList>
            <person name="Vandepol N."/>
            <person name="Liber J."/>
            <person name="Desiro A."/>
            <person name="Na H."/>
            <person name="Kennedy M."/>
            <person name="Barry K."/>
            <person name="Grigoriev I.V."/>
            <person name="Miller A.N."/>
            <person name="O'Donnell K."/>
            <person name="Stajich J.E."/>
            <person name="Bonito G."/>
        </authorList>
    </citation>
    <scope>NUCLEOTIDE SEQUENCE</scope>
    <source>
        <strain evidence="3">NRRL 2769</strain>
    </source>
</reference>
<accession>A0A9P6T3H6</accession>
<dbReference type="PANTHER" id="PTHR21052:SF0">
    <property type="entry name" value="ALPHA-KETOGLUTARATE-DEPENDENT DIOXYGENASE ALKB HOMOLOG 7, MITOCHONDRIAL"/>
    <property type="match status" value="1"/>
</dbReference>
<comment type="caution">
    <text evidence="3">The sequence shown here is derived from an EMBL/GenBank/DDBJ whole genome shotgun (WGS) entry which is preliminary data.</text>
</comment>
<dbReference type="PANTHER" id="PTHR21052">
    <property type="entry name" value="SPERMATOGENESIS ASSOCIATED 11-RELATED"/>
    <property type="match status" value="1"/>
</dbReference>
<dbReference type="SUPFAM" id="SSF51197">
    <property type="entry name" value="Clavaminate synthase-like"/>
    <property type="match status" value="1"/>
</dbReference>
<keyword evidence="4" id="KW-1185">Reference proteome</keyword>
<protein>
    <recommendedName>
        <fullName evidence="2">Alpha-ketoglutarate-dependent dioxygenase AlkB-like domain-containing protein</fullName>
    </recommendedName>
</protein>
<evidence type="ECO:0000259" key="2">
    <source>
        <dbReference type="Pfam" id="PF13532"/>
    </source>
</evidence>
<feature type="region of interest" description="Disordered" evidence="1">
    <location>
        <begin position="206"/>
        <end position="241"/>
    </location>
</feature>
<dbReference type="Pfam" id="PF13532">
    <property type="entry name" value="2OG-FeII_Oxy_2"/>
    <property type="match status" value="1"/>
</dbReference>
<dbReference type="Gene3D" id="2.60.120.590">
    <property type="entry name" value="Alpha-ketoglutarate-dependent dioxygenase AlkB-like"/>
    <property type="match status" value="1"/>
</dbReference>
<dbReference type="Proteomes" id="UP000703661">
    <property type="component" value="Unassembled WGS sequence"/>
</dbReference>
<dbReference type="InterPro" id="IPR027450">
    <property type="entry name" value="AlkB-like"/>
</dbReference>
<proteinExistence type="predicted"/>
<dbReference type="GO" id="GO:0006974">
    <property type="term" value="P:DNA damage response"/>
    <property type="evidence" value="ECO:0007669"/>
    <property type="project" value="InterPro"/>
</dbReference>
<gene>
    <name evidence="3" type="ORF">BGZ80_000818</name>
</gene>
<dbReference type="InterPro" id="IPR037151">
    <property type="entry name" value="AlkB-like_sf"/>
</dbReference>
<dbReference type="GO" id="GO:0005759">
    <property type="term" value="C:mitochondrial matrix"/>
    <property type="evidence" value="ECO:0007669"/>
    <property type="project" value="TreeGrafter"/>
</dbReference>
<feature type="compositionally biased region" description="Acidic residues" evidence="1">
    <location>
        <begin position="345"/>
        <end position="358"/>
    </location>
</feature>
<evidence type="ECO:0000313" key="3">
    <source>
        <dbReference type="EMBL" id="KAG0022187.1"/>
    </source>
</evidence>
<name>A0A9P6T3H6_9FUNG</name>
<feature type="region of interest" description="Disordered" evidence="1">
    <location>
        <begin position="1"/>
        <end position="33"/>
    </location>
</feature>
<dbReference type="EMBL" id="JAAAID010000118">
    <property type="protein sequence ID" value="KAG0022187.1"/>
    <property type="molecule type" value="Genomic_DNA"/>
</dbReference>
<evidence type="ECO:0000256" key="1">
    <source>
        <dbReference type="SAM" id="MobiDB-lite"/>
    </source>
</evidence>
<feature type="domain" description="Alpha-ketoglutarate-dependent dioxygenase AlkB-like" evidence="2">
    <location>
        <begin position="160"/>
        <end position="274"/>
    </location>
</feature>
<feature type="region of interest" description="Disordered" evidence="1">
    <location>
        <begin position="319"/>
        <end position="388"/>
    </location>
</feature>
<evidence type="ECO:0000313" key="4">
    <source>
        <dbReference type="Proteomes" id="UP000703661"/>
    </source>
</evidence>